<dbReference type="EMBL" id="FNSA01000003">
    <property type="protein sequence ID" value="SEC81055.1"/>
    <property type="molecule type" value="Genomic_DNA"/>
</dbReference>
<dbReference type="AlphaFoldDB" id="A0A1H4VJE9"/>
<evidence type="ECO:0000313" key="2">
    <source>
        <dbReference type="Proteomes" id="UP000182241"/>
    </source>
</evidence>
<dbReference type="OrthoDB" id="4641800at2"/>
<name>A0A1H4VJE9_TSUTY</name>
<dbReference type="SUPFAM" id="SSF47413">
    <property type="entry name" value="lambda repressor-like DNA-binding domains"/>
    <property type="match status" value="1"/>
</dbReference>
<dbReference type="CDD" id="cd00093">
    <property type="entry name" value="HTH_XRE"/>
    <property type="match status" value="1"/>
</dbReference>
<protein>
    <recommendedName>
        <fullName evidence="3">Helix-turn-helix domain-containing protein</fullName>
    </recommendedName>
</protein>
<sequence length="233" mass="26173">MRTENAEPATKDPELEPWRHLGEMVIAARKSLGWRTRPDFVRATGLSKRLLLDVENGTRSTVTPKTLMRVEQTLGWPEGAISQILTDPDYVPQTNSRPASLDVFQPPKFSRDPVRVSVENIEELATTLSALSAEAESSNAELRLKQSAVRICLPYIERLAEDNCSPGISVHAAIRPIVDEFVRVAKHYSPSEPGVDYVCWLAGENESASPALVERYMERFQRGRRSEVDRSRD</sequence>
<proteinExistence type="predicted"/>
<reference evidence="2" key="1">
    <citation type="submission" date="2016-10" db="EMBL/GenBank/DDBJ databases">
        <authorList>
            <person name="Varghese N."/>
            <person name="Submissions S."/>
        </authorList>
    </citation>
    <scope>NUCLEOTIDE SEQUENCE [LARGE SCALE GENOMIC DNA]</scope>
    <source>
        <strain evidence="2">DSM 44234</strain>
    </source>
</reference>
<keyword evidence="2" id="KW-1185">Reference proteome</keyword>
<gene>
    <name evidence="1" type="ORF">SAMN04489793_3246</name>
</gene>
<dbReference type="InterPro" id="IPR001387">
    <property type="entry name" value="Cro/C1-type_HTH"/>
</dbReference>
<evidence type="ECO:0000313" key="1">
    <source>
        <dbReference type="EMBL" id="SEC81055.1"/>
    </source>
</evidence>
<evidence type="ECO:0008006" key="3">
    <source>
        <dbReference type="Google" id="ProtNLM"/>
    </source>
</evidence>
<dbReference type="Proteomes" id="UP000182241">
    <property type="component" value="Unassembled WGS sequence"/>
</dbReference>
<dbReference type="InterPro" id="IPR010982">
    <property type="entry name" value="Lambda_DNA-bd_dom_sf"/>
</dbReference>
<dbReference type="GO" id="GO:0003677">
    <property type="term" value="F:DNA binding"/>
    <property type="evidence" value="ECO:0007669"/>
    <property type="project" value="InterPro"/>
</dbReference>
<organism evidence="1 2">
    <name type="scientific">Tsukamurella tyrosinosolvens</name>
    <dbReference type="NCBI Taxonomy" id="57704"/>
    <lineage>
        <taxon>Bacteria</taxon>
        <taxon>Bacillati</taxon>
        <taxon>Actinomycetota</taxon>
        <taxon>Actinomycetes</taxon>
        <taxon>Mycobacteriales</taxon>
        <taxon>Tsukamurellaceae</taxon>
        <taxon>Tsukamurella</taxon>
    </lineage>
</organism>
<dbReference type="RefSeq" id="WP_068742764.1">
    <property type="nucleotide sequence ID" value="NZ_FNSA01000003.1"/>
</dbReference>
<accession>A0A1H4VJE9</accession>